<evidence type="ECO:0000256" key="1">
    <source>
        <dbReference type="SAM" id="MobiDB-lite"/>
    </source>
</evidence>
<organism evidence="2 3">
    <name type="scientific">Xenoophorus captivus</name>
    <dbReference type="NCBI Taxonomy" id="1517983"/>
    <lineage>
        <taxon>Eukaryota</taxon>
        <taxon>Metazoa</taxon>
        <taxon>Chordata</taxon>
        <taxon>Craniata</taxon>
        <taxon>Vertebrata</taxon>
        <taxon>Euteleostomi</taxon>
        <taxon>Actinopterygii</taxon>
        <taxon>Neopterygii</taxon>
        <taxon>Teleostei</taxon>
        <taxon>Neoteleostei</taxon>
        <taxon>Acanthomorphata</taxon>
        <taxon>Ovalentaria</taxon>
        <taxon>Atherinomorphae</taxon>
        <taxon>Cyprinodontiformes</taxon>
        <taxon>Goodeidae</taxon>
        <taxon>Xenoophorus</taxon>
    </lineage>
</organism>
<sequence>MSTLNGFPAPLASSAKQSPRTTCHPDTDAFGERVPQGGSRRGGGSVTPGPVLCSEWWRQEVGIRGAEAAGRSVTVEQIGEVAWGSVMEGFVGEKEDFEINSLGDTEPVELLQNWGDVVTGAGLGEQASSRILYVLGFIEDFG</sequence>
<proteinExistence type="predicted"/>
<evidence type="ECO:0000313" key="3">
    <source>
        <dbReference type="Proteomes" id="UP001434883"/>
    </source>
</evidence>
<evidence type="ECO:0000313" key="2">
    <source>
        <dbReference type="EMBL" id="MEQ2211533.1"/>
    </source>
</evidence>
<dbReference type="Proteomes" id="UP001434883">
    <property type="component" value="Unassembled WGS sequence"/>
</dbReference>
<dbReference type="EMBL" id="JAHRIN010058973">
    <property type="protein sequence ID" value="MEQ2211533.1"/>
    <property type="molecule type" value="Genomic_DNA"/>
</dbReference>
<keyword evidence="3" id="KW-1185">Reference proteome</keyword>
<gene>
    <name evidence="2" type="ORF">XENOCAPTIV_005342</name>
</gene>
<reference evidence="2 3" key="1">
    <citation type="submission" date="2021-06" db="EMBL/GenBank/DDBJ databases">
        <authorList>
            <person name="Palmer J.M."/>
        </authorList>
    </citation>
    <scope>NUCLEOTIDE SEQUENCE [LARGE SCALE GENOMIC DNA]</scope>
    <source>
        <strain evidence="2 3">XC_2019</strain>
        <tissue evidence="2">Muscle</tissue>
    </source>
</reference>
<comment type="caution">
    <text evidence="2">The sequence shown here is derived from an EMBL/GenBank/DDBJ whole genome shotgun (WGS) entry which is preliminary data.</text>
</comment>
<name>A0ABV0RTL2_9TELE</name>
<feature type="region of interest" description="Disordered" evidence="1">
    <location>
        <begin position="1"/>
        <end position="49"/>
    </location>
</feature>
<accession>A0ABV0RTL2</accession>
<protein>
    <submittedName>
        <fullName evidence="2">Uncharacterized protein</fullName>
    </submittedName>
</protein>